<proteinExistence type="predicted"/>
<dbReference type="NCBIfam" id="NF040521">
    <property type="entry name" value="C45_proenzyme"/>
    <property type="match status" value="1"/>
</dbReference>
<organism evidence="2 3">
    <name type="scientific">Candidatus Lokiarchaeum ossiferum</name>
    <dbReference type="NCBI Taxonomy" id="2951803"/>
    <lineage>
        <taxon>Archaea</taxon>
        <taxon>Promethearchaeati</taxon>
        <taxon>Promethearchaeota</taxon>
        <taxon>Promethearchaeia</taxon>
        <taxon>Promethearchaeales</taxon>
        <taxon>Promethearchaeaceae</taxon>
        <taxon>Candidatus Lokiarchaeum</taxon>
    </lineage>
</organism>
<accession>A0ABY6HQH2</accession>
<dbReference type="InterPro" id="IPR005079">
    <property type="entry name" value="Peptidase_C45_hydrolase"/>
</dbReference>
<dbReference type="PANTHER" id="PTHR34180:SF1">
    <property type="entry name" value="BETA-ALANYL-DOPAMINE_CARCININE HYDROLASE"/>
    <property type="match status" value="1"/>
</dbReference>
<evidence type="ECO:0000259" key="1">
    <source>
        <dbReference type="Pfam" id="PF03417"/>
    </source>
</evidence>
<name>A0ABY6HQH2_9ARCH</name>
<dbReference type="EMBL" id="CP104013">
    <property type="protein sequence ID" value="UYP45665.1"/>
    <property type="molecule type" value="Genomic_DNA"/>
</dbReference>
<dbReference type="Gene3D" id="3.60.60.10">
    <property type="entry name" value="Penicillin V Acylase, Chain A"/>
    <property type="match status" value="1"/>
</dbReference>
<evidence type="ECO:0000313" key="3">
    <source>
        <dbReference type="Proteomes" id="UP001208689"/>
    </source>
</evidence>
<reference evidence="2" key="1">
    <citation type="submission" date="2022-09" db="EMBL/GenBank/DDBJ databases">
        <title>Actin cytoskeleton and complex cell architecture in an #Asgard archaeon.</title>
        <authorList>
            <person name="Ponce Toledo R.I."/>
            <person name="Schleper C."/>
            <person name="Rodrigues Oliveira T."/>
            <person name="Wollweber F."/>
            <person name="Xu J."/>
            <person name="Rittmann S."/>
            <person name="Klingl A."/>
            <person name="Pilhofer M."/>
        </authorList>
    </citation>
    <scope>NUCLEOTIDE SEQUENCE</scope>
    <source>
        <strain evidence="2">B-35</strain>
    </source>
</reference>
<dbReference type="Proteomes" id="UP001208689">
    <property type="component" value="Chromosome"/>
</dbReference>
<keyword evidence="3" id="KW-1185">Reference proteome</keyword>
<evidence type="ECO:0000313" key="2">
    <source>
        <dbReference type="EMBL" id="UYP45665.1"/>
    </source>
</evidence>
<dbReference type="Pfam" id="PF03417">
    <property type="entry name" value="AAT"/>
    <property type="match status" value="1"/>
</dbReference>
<sequence length="340" mass="38894">MTFTHFPHFIAEGSNYDIGFAIGEHFLNNITQTLLQSARFQHLWSQDQKNPAIADQALRLIEEHFPQYLQEIKGIADGASQNFRSILLMNLMHLYDDENCSTLVIKTPDRILIGHNEDLHKILVDNSYYVTINLQDGCQIFTHAYPGCVPGFSHGFNSHGIVITCNYVPDPVKAIGIPRTILGRWMLESTSIQDAIDRAVKFSPRSGGVSYNIISLKEHRAVNLEITGNDHALTEIHDVYYRTNHYISEKLSFIAIPSDEISTTRIRYERGCELLSQVSPTHSDMLKLLWDDHVFIKGKLEPHNVVHMTMNTTLFKITDEIEVKIFPRDRDEAIFDSFHL</sequence>
<dbReference type="Gene3D" id="1.10.10.2120">
    <property type="match status" value="1"/>
</dbReference>
<gene>
    <name evidence="2" type="ORF">NEF87_001950</name>
</gene>
<protein>
    <recommendedName>
        <fullName evidence="1">Peptidase C45 hydrolase domain-containing protein</fullName>
    </recommendedName>
</protein>
<feature type="domain" description="Peptidase C45 hydrolase" evidence="1">
    <location>
        <begin position="107"/>
        <end position="296"/>
    </location>
</feature>
<dbReference type="InterPro" id="IPR047794">
    <property type="entry name" value="C45_proenzyme-like"/>
</dbReference>
<dbReference type="PANTHER" id="PTHR34180">
    <property type="entry name" value="PEPTIDASE C45"/>
    <property type="match status" value="1"/>
</dbReference>
<dbReference type="InterPro" id="IPR047801">
    <property type="entry name" value="Peptidase_C45"/>
</dbReference>